<dbReference type="SUPFAM" id="SSF56059">
    <property type="entry name" value="Glutathione synthetase ATP-binding domain-like"/>
    <property type="match status" value="1"/>
</dbReference>
<dbReference type="RefSeq" id="WP_211556508.1">
    <property type="nucleotide sequence ID" value="NZ_JAGVRK010000001.1"/>
</dbReference>
<protein>
    <submittedName>
        <fullName evidence="1">YheC/YheD family protein</fullName>
    </submittedName>
</protein>
<dbReference type="InterPro" id="IPR026838">
    <property type="entry name" value="YheC/D"/>
</dbReference>
<evidence type="ECO:0000313" key="2">
    <source>
        <dbReference type="Proteomes" id="UP000682403"/>
    </source>
</evidence>
<name>A0ABS5LAV1_9BACI</name>
<accession>A0ABS5LAV1</accession>
<organism evidence="1 2">
    <name type="scientific">Metabacillus flavus</name>
    <dbReference type="NCBI Taxonomy" id="2823519"/>
    <lineage>
        <taxon>Bacteria</taxon>
        <taxon>Bacillati</taxon>
        <taxon>Bacillota</taxon>
        <taxon>Bacilli</taxon>
        <taxon>Bacillales</taxon>
        <taxon>Bacillaceae</taxon>
        <taxon>Metabacillus</taxon>
    </lineage>
</organism>
<sequence>MSKIPRGRWSQYQTLQANENINSYLLKTDLFMEDSFLKNLQHHLTIRPCFGREEIRVSKIAGREDQFKVIDVFGRTESTLSGKKEVYHHLNDLCKTDQFYILQDTDLLRTKDAPIFELLVTVHRDLRFIWQVTDIIEKNGLTNRRQMKSILKMVNDAAIEAALCLVGDEADCSTIIIEFGLLLDKLWIQDIELHFSKSKWSQYQLLSFNDDLSRFLPHTQLATPNTFFSFIKKYRQVMLKPCNGQWGIGVIKVSLKKGGIFEVHSERKKVELKGQQEITDYLQTHYFSKDRYIIQNRIKLGTIDDCIFDARVMVQREDSNSTWEITAKVAKIATKDFIVTNVAKSILLLEEALGNSSNNKRKIKKLLSKIDRICKIGALYLGDYYQDVTCIGMDIGIDHRGRIWIFETNLVPDITLFKRLQDRSIYEKIITMRRKKG</sequence>
<proteinExistence type="predicted"/>
<dbReference type="Proteomes" id="UP000682403">
    <property type="component" value="Unassembled WGS sequence"/>
</dbReference>
<keyword evidence="2" id="KW-1185">Reference proteome</keyword>
<gene>
    <name evidence="1" type="ORF">J9317_03535</name>
</gene>
<evidence type="ECO:0000313" key="1">
    <source>
        <dbReference type="EMBL" id="MBS2967846.1"/>
    </source>
</evidence>
<dbReference type="Gene3D" id="3.30.470.20">
    <property type="entry name" value="ATP-grasp fold, B domain"/>
    <property type="match status" value="1"/>
</dbReference>
<dbReference type="Pfam" id="PF14398">
    <property type="entry name" value="ATPgrasp_YheCD"/>
    <property type="match status" value="2"/>
</dbReference>
<reference evidence="1 2" key="1">
    <citation type="submission" date="2021-04" db="EMBL/GenBank/DDBJ databases">
        <title>Metabacillus sp. strain KIGAM252 whole genome sequence.</title>
        <authorList>
            <person name="Seo M.-J."/>
            <person name="Cho E.-S."/>
            <person name="Hwang C.Y."/>
            <person name="Yoon D.J."/>
        </authorList>
    </citation>
    <scope>NUCLEOTIDE SEQUENCE [LARGE SCALE GENOMIC DNA]</scope>
    <source>
        <strain evidence="1 2">KIGAM252</strain>
    </source>
</reference>
<comment type="caution">
    <text evidence="1">The sequence shown here is derived from an EMBL/GenBank/DDBJ whole genome shotgun (WGS) entry which is preliminary data.</text>
</comment>
<dbReference type="EMBL" id="JAGVRK010000001">
    <property type="protein sequence ID" value="MBS2967846.1"/>
    <property type="molecule type" value="Genomic_DNA"/>
</dbReference>